<reference evidence="1" key="1">
    <citation type="submission" date="2022-11" db="EMBL/GenBank/DDBJ databases">
        <title>Draft genome sequence of Sellimonas catena strain 18CBH55.</title>
        <authorList>
            <person name="Atsushi H."/>
            <person name="Moriya O."/>
            <person name="Mitsuo S."/>
        </authorList>
    </citation>
    <scope>NUCLEOTIDE SEQUENCE</scope>
    <source>
        <strain evidence="1">18CBH55</strain>
    </source>
</reference>
<dbReference type="Proteomes" id="UP001145094">
    <property type="component" value="Unassembled WGS sequence"/>
</dbReference>
<reference evidence="1" key="2">
    <citation type="submission" date="2022-11" db="EMBL/GenBank/DDBJ databases">
        <title>Draft genome sequence of Sellimonas catena strain 18CBH55.</title>
        <authorList>
            <person name="Hisatomi A."/>
            <person name="Ohkuma M."/>
            <person name="Sakamoto M."/>
        </authorList>
    </citation>
    <scope>NUCLEOTIDE SEQUENCE</scope>
    <source>
        <strain evidence="1">18CBH55</strain>
    </source>
</reference>
<dbReference type="EMBL" id="BSCH01000008">
    <property type="protein sequence ID" value="GLG90063.1"/>
    <property type="molecule type" value="Genomic_DNA"/>
</dbReference>
<organism evidence="1 2">
    <name type="scientific">Sellimonas catena</name>
    <dbReference type="NCBI Taxonomy" id="2994035"/>
    <lineage>
        <taxon>Bacteria</taxon>
        <taxon>Bacillati</taxon>
        <taxon>Bacillota</taxon>
        <taxon>Clostridia</taxon>
        <taxon>Lachnospirales</taxon>
        <taxon>Lachnospiraceae</taxon>
        <taxon>Sellimonas</taxon>
    </lineage>
</organism>
<dbReference type="AlphaFoldDB" id="A0A9W6C9R2"/>
<evidence type="ECO:0000313" key="1">
    <source>
        <dbReference type="EMBL" id="GLG90063.1"/>
    </source>
</evidence>
<protein>
    <submittedName>
        <fullName evidence="1">Uncharacterized protein</fullName>
    </submittedName>
</protein>
<gene>
    <name evidence="1" type="ORF">Selli2_14900</name>
</gene>
<accession>A0A9W6C9R2</accession>
<reference evidence="1" key="3">
    <citation type="journal article" date="2023" name="Int. J. Syst. Evol. Microbiol.">
        <title>Sellimonas catena sp. nov., isolated from human faeces.</title>
        <authorList>
            <person name="Hisatomi A."/>
            <person name="Ohkuma M."/>
            <person name="Sakamoto M."/>
        </authorList>
    </citation>
    <scope>NUCLEOTIDE SEQUENCE</scope>
    <source>
        <strain evidence="1">18CBH55</strain>
    </source>
</reference>
<comment type="caution">
    <text evidence="1">The sequence shown here is derived from an EMBL/GenBank/DDBJ whole genome shotgun (WGS) entry which is preliminary data.</text>
</comment>
<sequence>MKAFLYTTTEQVEFSGICSGFMTGHCRFCMAGTVKNERNSIFSVAYQVRIRL</sequence>
<evidence type="ECO:0000313" key="2">
    <source>
        <dbReference type="Proteomes" id="UP001145094"/>
    </source>
</evidence>
<name>A0A9W6C9R2_9FIRM</name>
<proteinExistence type="predicted"/>